<comment type="caution">
    <text evidence="1">The sequence shown here is derived from an EMBL/GenBank/DDBJ whole genome shotgun (WGS) entry which is preliminary data.</text>
</comment>
<sequence>MQVIGLSKGRLKTAVDFSDDHVHKIRLNTIKVLGLTVNRLSIQKGRLKT</sequence>
<dbReference type="AlphaFoldDB" id="D2ZW76"/>
<gene>
    <name evidence="1" type="ORF">NEIMUCOT_04869</name>
</gene>
<protein>
    <submittedName>
        <fullName evidence="1">Uncharacterized protein</fullName>
    </submittedName>
</protein>
<proteinExistence type="predicted"/>
<accession>D2ZW76</accession>
<name>D2ZW76_NEIM2</name>
<evidence type="ECO:0000313" key="2">
    <source>
        <dbReference type="Proteomes" id="UP000003344"/>
    </source>
</evidence>
<dbReference type="EMBL" id="ACDX02000006">
    <property type="protein sequence ID" value="EFC88820.1"/>
    <property type="molecule type" value="Genomic_DNA"/>
</dbReference>
<dbReference type="STRING" id="546266.NEIMUCOT_04869"/>
<evidence type="ECO:0000313" key="1">
    <source>
        <dbReference type="EMBL" id="EFC88820.1"/>
    </source>
</evidence>
<reference evidence="1 2" key="1">
    <citation type="submission" date="2009-10" db="EMBL/GenBank/DDBJ databases">
        <authorList>
            <person name="Weinstock G."/>
            <person name="Sodergren E."/>
            <person name="Clifton S."/>
            <person name="Fulton L."/>
            <person name="Fulton B."/>
            <person name="Courtney L."/>
            <person name="Fronick C."/>
            <person name="Harrison M."/>
            <person name="Strong C."/>
            <person name="Farmer C."/>
            <person name="Delahaunty K."/>
            <person name="Markovic C."/>
            <person name="Hall O."/>
            <person name="Minx P."/>
            <person name="Tomlinson C."/>
            <person name="Mitreva M."/>
            <person name="Nelson J."/>
            <person name="Hou S."/>
            <person name="Wollam A."/>
            <person name="Pepin K.H."/>
            <person name="Johnson M."/>
            <person name="Bhonagiri V."/>
            <person name="Nash W.E."/>
            <person name="Warren W."/>
            <person name="Chinwalla A."/>
            <person name="Mardis E.R."/>
            <person name="Wilson R.K."/>
        </authorList>
    </citation>
    <scope>NUCLEOTIDE SEQUENCE [LARGE SCALE GENOMIC DNA]</scope>
    <source>
        <strain evidence="2">ATCC 25996 / DSM 4631 / NCTC 10774 / M26</strain>
    </source>
</reference>
<organism evidence="1 2">
    <name type="scientific">Neisseria mucosa (strain ATCC 25996 / DSM 4631 / NCTC 10774 / M26)</name>
    <dbReference type="NCBI Taxonomy" id="546266"/>
    <lineage>
        <taxon>Bacteria</taxon>
        <taxon>Pseudomonadati</taxon>
        <taxon>Pseudomonadota</taxon>
        <taxon>Betaproteobacteria</taxon>
        <taxon>Neisseriales</taxon>
        <taxon>Neisseriaceae</taxon>
        <taxon>Neisseria</taxon>
    </lineage>
</organism>
<dbReference type="Proteomes" id="UP000003344">
    <property type="component" value="Unassembled WGS sequence"/>
</dbReference>